<protein>
    <submittedName>
        <fullName evidence="2">Uncharacterized protein</fullName>
    </submittedName>
</protein>
<feature type="region of interest" description="Disordered" evidence="1">
    <location>
        <begin position="69"/>
        <end position="99"/>
    </location>
</feature>
<reference evidence="2" key="1">
    <citation type="submission" date="2022-10" db="EMBL/GenBank/DDBJ databases">
        <title>Culturing micro-colonial fungi from biological soil crusts in the Mojave desert and describing Neophaeococcomyces mojavensis, and introducing the new genera and species Taxawa tesnikishii.</title>
        <authorList>
            <person name="Kurbessoian T."/>
            <person name="Stajich J.E."/>
        </authorList>
    </citation>
    <scope>NUCLEOTIDE SEQUENCE</scope>
    <source>
        <strain evidence="2">TK_41</strain>
    </source>
</reference>
<proteinExistence type="predicted"/>
<dbReference type="Proteomes" id="UP001172673">
    <property type="component" value="Unassembled WGS sequence"/>
</dbReference>
<feature type="region of interest" description="Disordered" evidence="1">
    <location>
        <begin position="302"/>
        <end position="343"/>
    </location>
</feature>
<feature type="compositionally biased region" description="Basic and acidic residues" evidence="1">
    <location>
        <begin position="84"/>
        <end position="99"/>
    </location>
</feature>
<feature type="compositionally biased region" description="Basic and acidic residues" evidence="1">
    <location>
        <begin position="302"/>
        <end position="319"/>
    </location>
</feature>
<evidence type="ECO:0000313" key="2">
    <source>
        <dbReference type="EMBL" id="KAJ9609513.1"/>
    </source>
</evidence>
<organism evidence="2 3">
    <name type="scientific">Cladophialophora chaetospira</name>
    <dbReference type="NCBI Taxonomy" id="386627"/>
    <lineage>
        <taxon>Eukaryota</taxon>
        <taxon>Fungi</taxon>
        <taxon>Dikarya</taxon>
        <taxon>Ascomycota</taxon>
        <taxon>Pezizomycotina</taxon>
        <taxon>Eurotiomycetes</taxon>
        <taxon>Chaetothyriomycetidae</taxon>
        <taxon>Chaetothyriales</taxon>
        <taxon>Herpotrichiellaceae</taxon>
        <taxon>Cladophialophora</taxon>
    </lineage>
</organism>
<dbReference type="EMBL" id="JAPDRK010000008">
    <property type="protein sequence ID" value="KAJ9609513.1"/>
    <property type="molecule type" value="Genomic_DNA"/>
</dbReference>
<gene>
    <name evidence="2" type="ORF">H2200_005840</name>
</gene>
<dbReference type="AlphaFoldDB" id="A0AA38XAF0"/>
<sequence length="343" mass="39533">MGNNSSTVNPAELPDDSHASITSGTMSDTEDEHDQSIDIAVLGVHEMWREFLDRLLIRPTNAEFPWLNPAQEATLRNQGRRSRNKQDKEQSSLPAHHDRAMRELRANMYALIQKLRQWERDRPLLMDQHNKFQVHSPRMNAELVRLLSYAWLTFDELAQILLRKASTERARCFEFLGRPGVAAALLPENLWAEYPGCEPNRVQLAKRSRLHDRSTQYSQIRRLELQLEGAAAIVKAGVKELYAAQCAFYMSVLRIRPDFFFVKEPHSIEPFVVTVMPKAAWGDRQHNLLNIRIGPVLAKNHPENEDISRPWKSKEHAMSEEQFGLASGRDDEQRPLIDLTQID</sequence>
<keyword evidence="3" id="KW-1185">Reference proteome</keyword>
<name>A0AA38XAF0_9EURO</name>
<accession>A0AA38XAF0</accession>
<comment type="caution">
    <text evidence="2">The sequence shown here is derived from an EMBL/GenBank/DDBJ whole genome shotgun (WGS) entry which is preliminary data.</text>
</comment>
<evidence type="ECO:0000313" key="3">
    <source>
        <dbReference type="Proteomes" id="UP001172673"/>
    </source>
</evidence>
<feature type="region of interest" description="Disordered" evidence="1">
    <location>
        <begin position="1"/>
        <end position="34"/>
    </location>
</feature>
<evidence type="ECO:0000256" key="1">
    <source>
        <dbReference type="SAM" id="MobiDB-lite"/>
    </source>
</evidence>